<name>A0A938BTP8_UNCW3</name>
<reference evidence="1" key="1">
    <citation type="submission" date="2019-03" db="EMBL/GenBank/DDBJ databases">
        <title>Lake Tanganyika Metagenome-Assembled Genomes (MAGs).</title>
        <authorList>
            <person name="Tran P."/>
        </authorList>
    </citation>
    <scope>NUCLEOTIDE SEQUENCE</scope>
    <source>
        <strain evidence="1">K_DeepCast_150m_m2_040</strain>
    </source>
</reference>
<gene>
    <name evidence="1" type="ORF">FJY68_09765</name>
</gene>
<accession>A0A938BTP8</accession>
<organism evidence="1 2">
    <name type="scientific">candidate division WOR-3 bacterium</name>
    <dbReference type="NCBI Taxonomy" id="2052148"/>
    <lineage>
        <taxon>Bacteria</taxon>
        <taxon>Bacteria division WOR-3</taxon>
    </lineage>
</organism>
<protein>
    <recommendedName>
        <fullName evidence="3">Universal stress protein</fullName>
    </recommendedName>
</protein>
<evidence type="ECO:0000313" key="1">
    <source>
        <dbReference type="EMBL" id="MBM3332114.1"/>
    </source>
</evidence>
<evidence type="ECO:0008006" key="3">
    <source>
        <dbReference type="Google" id="ProtNLM"/>
    </source>
</evidence>
<dbReference type="Gene3D" id="3.40.50.620">
    <property type="entry name" value="HUPs"/>
    <property type="match status" value="1"/>
</dbReference>
<dbReference type="Proteomes" id="UP000779900">
    <property type="component" value="Unassembled WGS sequence"/>
</dbReference>
<dbReference type="InterPro" id="IPR014729">
    <property type="entry name" value="Rossmann-like_a/b/a_fold"/>
</dbReference>
<dbReference type="EMBL" id="VGIR01000061">
    <property type="protein sequence ID" value="MBM3332114.1"/>
    <property type="molecule type" value="Genomic_DNA"/>
</dbReference>
<proteinExistence type="predicted"/>
<dbReference type="AlphaFoldDB" id="A0A938BTP8"/>
<sequence>MFKKILYIVSESQEEKHLVMDIARSGESMVLLSALFAIGCDPTVRTEGRTRGRVVREDRERKCWHDLYRLEEEFKTAGIKSSVMAREGGVDDIHAFAHNTGSDLIVLSAASLAASNFRLPEEFLAGLPCPILILPSA</sequence>
<evidence type="ECO:0000313" key="2">
    <source>
        <dbReference type="Proteomes" id="UP000779900"/>
    </source>
</evidence>
<comment type="caution">
    <text evidence="1">The sequence shown here is derived from an EMBL/GenBank/DDBJ whole genome shotgun (WGS) entry which is preliminary data.</text>
</comment>